<dbReference type="KEGG" id="txa:HQN79_08755"/>
<evidence type="ECO:0000256" key="1">
    <source>
        <dbReference type="SAM" id="SignalP"/>
    </source>
</evidence>
<dbReference type="Proteomes" id="UP000504724">
    <property type="component" value="Chromosome"/>
</dbReference>
<proteinExistence type="predicted"/>
<dbReference type="AlphaFoldDB" id="A0A7D4NR17"/>
<keyword evidence="3" id="KW-1185">Reference proteome</keyword>
<keyword evidence="1" id="KW-0732">Signal</keyword>
<dbReference type="EMBL" id="CP054020">
    <property type="protein sequence ID" value="QKI89651.1"/>
    <property type="molecule type" value="Genomic_DNA"/>
</dbReference>
<organism evidence="2 3">
    <name type="scientific">Thiomicrorhabdus xiamenensis</name>
    <dbReference type="NCBI Taxonomy" id="2739063"/>
    <lineage>
        <taxon>Bacteria</taxon>
        <taxon>Pseudomonadati</taxon>
        <taxon>Pseudomonadota</taxon>
        <taxon>Gammaproteobacteria</taxon>
        <taxon>Thiotrichales</taxon>
        <taxon>Piscirickettsiaceae</taxon>
        <taxon>Thiomicrorhabdus</taxon>
    </lineage>
</organism>
<reference evidence="2 3" key="1">
    <citation type="submission" date="2020-05" db="EMBL/GenBank/DDBJ databases">
        <title>Thiomicrorhabdus sediminis sp.nov. and Thiomicrorhabdus xiamenensis sp.nov., novel sulfur-oxidizing bacteria isolated from coastal sediment.</title>
        <authorList>
            <person name="Liu X."/>
        </authorList>
    </citation>
    <scope>NUCLEOTIDE SEQUENCE [LARGE SCALE GENOMIC DNA]</scope>
    <source>
        <strain evidence="2 3">G2</strain>
    </source>
</reference>
<feature type="signal peptide" evidence="1">
    <location>
        <begin position="1"/>
        <end position="19"/>
    </location>
</feature>
<accession>A0A7D4NR17</accession>
<feature type="chain" id="PRO_5028868111" evidence="1">
    <location>
        <begin position="20"/>
        <end position="157"/>
    </location>
</feature>
<dbReference type="RefSeq" id="WP_173285674.1">
    <property type="nucleotide sequence ID" value="NZ_CP054020.1"/>
</dbReference>
<evidence type="ECO:0000313" key="3">
    <source>
        <dbReference type="Proteomes" id="UP000504724"/>
    </source>
</evidence>
<gene>
    <name evidence="2" type="ORF">HQN79_08755</name>
</gene>
<sequence>MKRIYLMLTALLLSFQVAAAELVPASNFLEDGKKAAQLNQPIAILLVHKGVRSGIMLKEEALLPNLLSGVFDDKVMFREIEVNVDGTVIDFYGEPMQRKEFQTLFNITSLPAMVFVDSEGDQLTTPLFSGAYEFYGFYLKRKLNESMQALGNPIRFE</sequence>
<evidence type="ECO:0000313" key="2">
    <source>
        <dbReference type="EMBL" id="QKI89651.1"/>
    </source>
</evidence>
<name>A0A7D4NR17_9GAMM</name>
<protein>
    <submittedName>
        <fullName evidence="2">Uncharacterized protein</fullName>
    </submittedName>
</protein>